<gene>
    <name evidence="10" type="ORF">PHYBLDRAFT_178657</name>
</gene>
<keyword evidence="8" id="KW-0539">Nucleus</keyword>
<evidence type="ECO:0000256" key="8">
    <source>
        <dbReference type="ARBA" id="ARBA00023242"/>
    </source>
</evidence>
<keyword evidence="11" id="KW-1185">Reference proteome</keyword>
<dbReference type="VEuPathDB" id="FungiDB:PHYBLDRAFT_178657"/>
<comment type="subcellular location">
    <subcellularLocation>
        <location evidence="2">Cytoplasm</location>
    </subcellularLocation>
    <subcellularLocation>
        <location evidence="1">Nucleus</location>
    </subcellularLocation>
</comment>
<dbReference type="EMBL" id="KV440971">
    <property type="protein sequence ID" value="OAD80563.1"/>
    <property type="molecule type" value="Genomic_DNA"/>
</dbReference>
<dbReference type="Gene3D" id="3.40.50.300">
    <property type="entry name" value="P-loop containing nucleotide triphosphate hydrolases"/>
    <property type="match status" value="1"/>
</dbReference>
<dbReference type="CDD" id="cd19496">
    <property type="entry name" value="Elp5"/>
    <property type="match status" value="1"/>
</dbReference>
<evidence type="ECO:0000256" key="4">
    <source>
        <dbReference type="ARBA" id="ARBA00009567"/>
    </source>
</evidence>
<feature type="region of interest" description="Disordered" evidence="9">
    <location>
        <begin position="319"/>
        <end position="339"/>
    </location>
</feature>
<sequence>MASLSLDQLLNNRKASPFTLINDTVNMSALPLLVEFSSRALESQQSLIVVLTETSPRQWLEWINPTSAIHIIDCYTDPMGWDQPIAPYKIKGATVVPIRLDDIERSILAPVLQQTKQSEACLIVVDSVNTLAMISQHKTYQLIRGLESLTTDAIRLVVGYHRDIRLPATHGPGLGDSLDRLASSLVRLEPLKERTQFENQARLTGFMPADSFSYMSLMANWVSRGGLAHIEWRRKSGKISYETNGFCYNQRLEIVPALQLTGEIQVKEIVEVKADPMASLSFNLSLTDEQRKTKENLVLPYMKAQNEVQVDGQASGTIYYEPDAADDFDDEDPDDDLDI</sequence>
<dbReference type="RefSeq" id="XP_018298603.1">
    <property type="nucleotide sequence ID" value="XM_018438022.1"/>
</dbReference>
<dbReference type="InterPro" id="IPR027417">
    <property type="entry name" value="P-loop_NTPase"/>
</dbReference>
<organism evidence="10 11">
    <name type="scientific">Phycomyces blakesleeanus (strain ATCC 8743b / DSM 1359 / FGSC 10004 / NBRC 33097 / NRRL 1555)</name>
    <dbReference type="NCBI Taxonomy" id="763407"/>
    <lineage>
        <taxon>Eukaryota</taxon>
        <taxon>Fungi</taxon>
        <taxon>Fungi incertae sedis</taxon>
        <taxon>Mucoromycota</taxon>
        <taxon>Mucoromycotina</taxon>
        <taxon>Mucoromycetes</taxon>
        <taxon>Mucorales</taxon>
        <taxon>Phycomycetaceae</taxon>
        <taxon>Phycomyces</taxon>
    </lineage>
</organism>
<dbReference type="GeneID" id="28998928"/>
<keyword evidence="7" id="KW-0819">tRNA processing</keyword>
<proteinExistence type="inferred from homology"/>
<dbReference type="Pfam" id="PF10483">
    <property type="entry name" value="Elong_Iki1"/>
    <property type="match status" value="1"/>
</dbReference>
<dbReference type="PANTHER" id="PTHR15641:SF1">
    <property type="entry name" value="ELONGATOR COMPLEX PROTEIN 5"/>
    <property type="match status" value="1"/>
</dbReference>
<evidence type="ECO:0000256" key="7">
    <source>
        <dbReference type="ARBA" id="ARBA00022694"/>
    </source>
</evidence>
<dbReference type="STRING" id="763407.A0A162V7B5"/>
<comment type="similarity">
    <text evidence="4">Belongs to the ELP5 family.</text>
</comment>
<evidence type="ECO:0000256" key="1">
    <source>
        <dbReference type="ARBA" id="ARBA00004123"/>
    </source>
</evidence>
<dbReference type="InterPro" id="IPR019519">
    <property type="entry name" value="Elp5"/>
</dbReference>
<evidence type="ECO:0000256" key="6">
    <source>
        <dbReference type="ARBA" id="ARBA00022490"/>
    </source>
</evidence>
<dbReference type="OrthoDB" id="166907at2759"/>
<evidence type="ECO:0000256" key="5">
    <source>
        <dbReference type="ARBA" id="ARBA00020264"/>
    </source>
</evidence>
<evidence type="ECO:0000256" key="9">
    <source>
        <dbReference type="SAM" id="MobiDB-lite"/>
    </source>
</evidence>
<reference evidence="11" key="1">
    <citation type="submission" date="2015-06" db="EMBL/GenBank/DDBJ databases">
        <title>Expansion of signal transduction pathways in fungi by whole-genome duplication.</title>
        <authorList>
            <consortium name="DOE Joint Genome Institute"/>
            <person name="Corrochano L.M."/>
            <person name="Kuo A."/>
            <person name="Marcet-Houben M."/>
            <person name="Polaino S."/>
            <person name="Salamov A."/>
            <person name="Villalobos J.M."/>
            <person name="Alvarez M.I."/>
            <person name="Avalos J."/>
            <person name="Benito E.P."/>
            <person name="Benoit I."/>
            <person name="Burger G."/>
            <person name="Camino L.P."/>
            <person name="Canovas D."/>
            <person name="Cerda-Olmedo E."/>
            <person name="Cheng J.-F."/>
            <person name="Dominguez A."/>
            <person name="Elias M."/>
            <person name="Eslava A.P."/>
            <person name="Glaser F."/>
            <person name="Grimwood J."/>
            <person name="Gutierrez G."/>
            <person name="Heitman J."/>
            <person name="Henrissat B."/>
            <person name="Iturriaga E.A."/>
            <person name="Lang B.F."/>
            <person name="Lavin J.L."/>
            <person name="Lee S."/>
            <person name="Li W."/>
            <person name="Lindquist E."/>
            <person name="Lopez-Garcia S."/>
            <person name="Luque E.M."/>
            <person name="Marcos A.T."/>
            <person name="Martin J."/>
            <person name="McCluskey K."/>
            <person name="Medina H.R."/>
            <person name="Miralles-Duran A."/>
            <person name="Miyazaki A."/>
            <person name="Munoz-Torres E."/>
            <person name="Oguiza J.A."/>
            <person name="Ohm R."/>
            <person name="Olmedo M."/>
            <person name="Orejas M."/>
            <person name="Ortiz-Castellanos L."/>
            <person name="Pisabarro A.G."/>
            <person name="Rodriguez-Romero J."/>
            <person name="Ruiz-Herrera J."/>
            <person name="Ruiz-Vazquez R."/>
            <person name="Sanz C."/>
            <person name="Schackwitz W."/>
            <person name="Schmutz J."/>
            <person name="Shahriari M."/>
            <person name="Shelest E."/>
            <person name="Silva-Franco F."/>
            <person name="Soanes D."/>
            <person name="Syed K."/>
            <person name="Tagua V.G."/>
            <person name="Talbot N.J."/>
            <person name="Thon M."/>
            <person name="De vries R.P."/>
            <person name="Wiebenga A."/>
            <person name="Yadav J.S."/>
            <person name="Braun E.L."/>
            <person name="Baker S."/>
            <person name="Garre V."/>
            <person name="Horwitz B."/>
            <person name="Torres-Martinez S."/>
            <person name="Idnurm A."/>
            <person name="Herrera-Estrella A."/>
            <person name="Gabaldon T."/>
            <person name="Grigoriev I.V."/>
        </authorList>
    </citation>
    <scope>NUCLEOTIDE SEQUENCE [LARGE SCALE GENOMIC DNA]</scope>
    <source>
        <strain evidence="11">NRRL 1555(-)</strain>
    </source>
</reference>
<keyword evidence="6" id="KW-0963">Cytoplasm</keyword>
<comment type="pathway">
    <text evidence="3">tRNA modification; 5-methoxycarbonylmethyl-2-thiouridine-tRNA biosynthesis.</text>
</comment>
<name>A0A162V7B5_PHYB8</name>
<dbReference type="FunCoup" id="A0A162V7B5">
    <property type="interactions" value="110"/>
</dbReference>
<evidence type="ECO:0000256" key="3">
    <source>
        <dbReference type="ARBA" id="ARBA00005043"/>
    </source>
</evidence>
<dbReference type="GO" id="GO:0005634">
    <property type="term" value="C:nucleus"/>
    <property type="evidence" value="ECO:0007669"/>
    <property type="project" value="UniProtKB-SubCell"/>
</dbReference>
<protein>
    <recommendedName>
        <fullName evidence="5">Elongator complex protein 5</fullName>
    </recommendedName>
</protein>
<evidence type="ECO:0000313" key="10">
    <source>
        <dbReference type="EMBL" id="OAD80563.1"/>
    </source>
</evidence>
<dbReference type="InParanoid" id="A0A162V7B5"/>
<dbReference type="GO" id="GO:0000049">
    <property type="term" value="F:tRNA binding"/>
    <property type="evidence" value="ECO:0007669"/>
    <property type="project" value="TreeGrafter"/>
</dbReference>
<dbReference type="PANTHER" id="PTHR15641">
    <property type="entry name" value="ELONGATOR COMPLEX PROTEIN 5"/>
    <property type="match status" value="1"/>
</dbReference>
<accession>A0A162V7B5</accession>
<dbReference type="AlphaFoldDB" id="A0A162V7B5"/>
<dbReference type="UniPathway" id="UPA00988"/>
<evidence type="ECO:0000313" key="11">
    <source>
        <dbReference type="Proteomes" id="UP000077315"/>
    </source>
</evidence>
<dbReference type="GO" id="GO:0002098">
    <property type="term" value="P:tRNA wobble uridine modification"/>
    <property type="evidence" value="ECO:0007669"/>
    <property type="project" value="InterPro"/>
</dbReference>
<feature type="compositionally biased region" description="Acidic residues" evidence="9">
    <location>
        <begin position="323"/>
        <end position="339"/>
    </location>
</feature>
<dbReference type="GO" id="GO:0033588">
    <property type="term" value="C:elongator holoenzyme complex"/>
    <property type="evidence" value="ECO:0007669"/>
    <property type="project" value="InterPro"/>
</dbReference>
<dbReference type="Proteomes" id="UP000077315">
    <property type="component" value="Unassembled WGS sequence"/>
</dbReference>
<dbReference type="GO" id="GO:0005829">
    <property type="term" value="C:cytosol"/>
    <property type="evidence" value="ECO:0007669"/>
    <property type="project" value="TreeGrafter"/>
</dbReference>
<evidence type="ECO:0000256" key="2">
    <source>
        <dbReference type="ARBA" id="ARBA00004496"/>
    </source>
</evidence>